<dbReference type="GO" id="GO:0045040">
    <property type="term" value="P:protein insertion into mitochondrial outer membrane"/>
    <property type="evidence" value="ECO:0007669"/>
    <property type="project" value="TreeGrafter"/>
</dbReference>
<evidence type="ECO:0000256" key="2">
    <source>
        <dbReference type="ARBA" id="ARBA00010917"/>
    </source>
</evidence>
<comment type="similarity">
    <text evidence="2">Belongs to the Tom7 family.</text>
</comment>
<keyword evidence="8" id="KW-0496">Mitochondrion</keyword>
<dbReference type="PANTHER" id="PTHR34944:SF2">
    <property type="entry name" value="MITOCHONDRIAL IMPORT RECEPTOR SUBUNIT TOM7"/>
    <property type="match status" value="1"/>
</dbReference>
<evidence type="ECO:0000313" key="10">
    <source>
        <dbReference type="EMBL" id="ORY80674.1"/>
    </source>
</evidence>
<evidence type="ECO:0000256" key="3">
    <source>
        <dbReference type="ARBA" id="ARBA00022448"/>
    </source>
</evidence>
<reference evidence="10 11" key="1">
    <citation type="submission" date="2016-07" db="EMBL/GenBank/DDBJ databases">
        <title>Pervasive Adenine N6-methylation of Active Genes in Fungi.</title>
        <authorList>
            <consortium name="DOE Joint Genome Institute"/>
            <person name="Mondo S.J."/>
            <person name="Dannebaum R.O."/>
            <person name="Kuo R.C."/>
            <person name="Labutti K."/>
            <person name="Haridas S."/>
            <person name="Kuo A."/>
            <person name="Salamov A."/>
            <person name="Ahrendt S.R."/>
            <person name="Lipzen A."/>
            <person name="Sullivan W."/>
            <person name="Andreopoulos W.B."/>
            <person name="Clum A."/>
            <person name="Lindquist E."/>
            <person name="Daum C."/>
            <person name="Ramamoorthy G.K."/>
            <person name="Gryganskyi A."/>
            <person name="Culley D."/>
            <person name="Magnuson J.K."/>
            <person name="James T.Y."/>
            <person name="O'Malley M.A."/>
            <person name="Stajich J.E."/>
            <person name="Spatafora J.W."/>
            <person name="Visel A."/>
            <person name="Grigoriev I.V."/>
        </authorList>
    </citation>
    <scope>NUCLEOTIDE SEQUENCE [LARGE SCALE GENOMIC DNA]</scope>
    <source>
        <strain evidence="10 11">62-1032</strain>
    </source>
</reference>
<keyword evidence="9" id="KW-0472">Membrane</keyword>
<keyword evidence="7" id="KW-1133">Transmembrane helix</keyword>
<dbReference type="Pfam" id="PF08038">
    <property type="entry name" value="Tom7"/>
    <property type="match status" value="1"/>
</dbReference>
<keyword evidence="5" id="KW-1000">Mitochondrion outer membrane</keyword>
<dbReference type="FunCoup" id="A0A1Y2FB50">
    <property type="interactions" value="22"/>
</dbReference>
<comment type="caution">
    <text evidence="10">The sequence shown here is derived from an EMBL/GenBank/DDBJ whole genome shotgun (WGS) entry which is preliminary data.</text>
</comment>
<dbReference type="EMBL" id="MCGR01000024">
    <property type="protein sequence ID" value="ORY80674.1"/>
    <property type="molecule type" value="Genomic_DNA"/>
</dbReference>
<sequence length="50" mass="5574">MSEDNKELIARGIELGKTVVHYGWVPLILFIGWNSSNPKPNLIKLISPLA</sequence>
<dbReference type="OrthoDB" id="284357at2759"/>
<keyword evidence="3" id="KW-0813">Transport</keyword>
<evidence type="ECO:0008006" key="12">
    <source>
        <dbReference type="Google" id="ProtNLM"/>
    </source>
</evidence>
<evidence type="ECO:0000313" key="11">
    <source>
        <dbReference type="Proteomes" id="UP000193467"/>
    </source>
</evidence>
<accession>A0A1Y2FB50</accession>
<dbReference type="AlphaFoldDB" id="A0A1Y2FB50"/>
<proteinExistence type="inferred from homology"/>
<dbReference type="Proteomes" id="UP000193467">
    <property type="component" value="Unassembled WGS sequence"/>
</dbReference>
<evidence type="ECO:0000256" key="5">
    <source>
        <dbReference type="ARBA" id="ARBA00022787"/>
    </source>
</evidence>
<evidence type="ECO:0000256" key="1">
    <source>
        <dbReference type="ARBA" id="ARBA00004572"/>
    </source>
</evidence>
<evidence type="ECO:0000256" key="8">
    <source>
        <dbReference type="ARBA" id="ARBA00023128"/>
    </source>
</evidence>
<dbReference type="InParanoid" id="A0A1Y2FB50"/>
<dbReference type="STRING" id="106004.A0A1Y2FB50"/>
<evidence type="ECO:0000256" key="6">
    <source>
        <dbReference type="ARBA" id="ARBA00022927"/>
    </source>
</evidence>
<keyword evidence="4" id="KW-0812">Transmembrane</keyword>
<keyword evidence="11" id="KW-1185">Reference proteome</keyword>
<evidence type="ECO:0000256" key="7">
    <source>
        <dbReference type="ARBA" id="ARBA00022989"/>
    </source>
</evidence>
<name>A0A1Y2FB50_9BASI</name>
<dbReference type="GO" id="GO:0005742">
    <property type="term" value="C:mitochondrial outer membrane translocase complex"/>
    <property type="evidence" value="ECO:0007669"/>
    <property type="project" value="InterPro"/>
</dbReference>
<dbReference type="GO" id="GO:0030150">
    <property type="term" value="P:protein import into mitochondrial matrix"/>
    <property type="evidence" value="ECO:0007669"/>
    <property type="project" value="InterPro"/>
</dbReference>
<comment type="subcellular location">
    <subcellularLocation>
        <location evidence="1">Mitochondrion outer membrane</location>
        <topology evidence="1">Single-pass membrane protein</topology>
    </subcellularLocation>
</comment>
<evidence type="ECO:0000256" key="4">
    <source>
        <dbReference type="ARBA" id="ARBA00022692"/>
    </source>
</evidence>
<gene>
    <name evidence="10" type="ORF">BCR35DRAFT_331742</name>
</gene>
<protein>
    <recommendedName>
        <fullName evidence="12">Tom7-domain-containing protein</fullName>
    </recommendedName>
</protein>
<dbReference type="PANTHER" id="PTHR34944">
    <property type="entry name" value="MITOCHONDRIAL IMPORT RECEPTOR SUBUNIT TOM7"/>
    <property type="match status" value="1"/>
</dbReference>
<keyword evidence="6" id="KW-0653">Protein transport</keyword>
<dbReference type="InterPro" id="IPR012621">
    <property type="entry name" value="Tom7"/>
</dbReference>
<organism evidence="10 11">
    <name type="scientific">Leucosporidium creatinivorum</name>
    <dbReference type="NCBI Taxonomy" id="106004"/>
    <lineage>
        <taxon>Eukaryota</taxon>
        <taxon>Fungi</taxon>
        <taxon>Dikarya</taxon>
        <taxon>Basidiomycota</taxon>
        <taxon>Pucciniomycotina</taxon>
        <taxon>Microbotryomycetes</taxon>
        <taxon>Leucosporidiales</taxon>
        <taxon>Leucosporidium</taxon>
    </lineage>
</organism>
<evidence type="ECO:0000256" key="9">
    <source>
        <dbReference type="ARBA" id="ARBA00023136"/>
    </source>
</evidence>